<evidence type="ECO:0000313" key="2">
    <source>
        <dbReference type="EMBL" id="KAF3440018.1"/>
    </source>
</evidence>
<reference evidence="2" key="1">
    <citation type="submission" date="2020-03" db="EMBL/GenBank/DDBJ databases">
        <title>A high-quality chromosome-level genome assembly of a woody plant with both climbing and erect habits, Rhamnella rubrinervis.</title>
        <authorList>
            <person name="Lu Z."/>
            <person name="Yang Y."/>
            <person name="Zhu X."/>
            <person name="Sun Y."/>
        </authorList>
    </citation>
    <scope>NUCLEOTIDE SEQUENCE</scope>
    <source>
        <strain evidence="2">BYM</strain>
        <tissue evidence="2">Leaf</tissue>
    </source>
</reference>
<keyword evidence="3" id="KW-1185">Reference proteome</keyword>
<comment type="caution">
    <text evidence="2">The sequence shown here is derived from an EMBL/GenBank/DDBJ whole genome shotgun (WGS) entry which is preliminary data.</text>
</comment>
<name>A0A8K0E3F4_9ROSA</name>
<dbReference type="AlphaFoldDB" id="A0A8K0E3F4"/>
<feature type="compositionally biased region" description="Low complexity" evidence="1">
    <location>
        <begin position="48"/>
        <end position="63"/>
    </location>
</feature>
<sequence>MLKIGVAFVVGTICGAAVSRRRLGMKFDRQEGRPNWRCPRQPHDKKATSTPSPSQSPSVMQTPAAATIPN</sequence>
<feature type="region of interest" description="Disordered" evidence="1">
    <location>
        <begin position="26"/>
        <end position="70"/>
    </location>
</feature>
<gene>
    <name evidence="2" type="ORF">FNV43_RR18296</name>
</gene>
<dbReference type="EMBL" id="VOIH02000008">
    <property type="protein sequence ID" value="KAF3440018.1"/>
    <property type="molecule type" value="Genomic_DNA"/>
</dbReference>
<accession>A0A8K0E3F4</accession>
<organism evidence="2 3">
    <name type="scientific">Rhamnella rubrinervis</name>
    <dbReference type="NCBI Taxonomy" id="2594499"/>
    <lineage>
        <taxon>Eukaryota</taxon>
        <taxon>Viridiplantae</taxon>
        <taxon>Streptophyta</taxon>
        <taxon>Embryophyta</taxon>
        <taxon>Tracheophyta</taxon>
        <taxon>Spermatophyta</taxon>
        <taxon>Magnoliopsida</taxon>
        <taxon>eudicotyledons</taxon>
        <taxon>Gunneridae</taxon>
        <taxon>Pentapetalae</taxon>
        <taxon>rosids</taxon>
        <taxon>fabids</taxon>
        <taxon>Rosales</taxon>
        <taxon>Rhamnaceae</taxon>
        <taxon>rhamnoid group</taxon>
        <taxon>Rhamneae</taxon>
        <taxon>Rhamnella</taxon>
    </lineage>
</organism>
<dbReference type="Proteomes" id="UP000796880">
    <property type="component" value="Unassembled WGS sequence"/>
</dbReference>
<evidence type="ECO:0000313" key="3">
    <source>
        <dbReference type="Proteomes" id="UP000796880"/>
    </source>
</evidence>
<proteinExistence type="predicted"/>
<protein>
    <submittedName>
        <fullName evidence="2">Uncharacterized protein</fullName>
    </submittedName>
</protein>
<evidence type="ECO:0000256" key="1">
    <source>
        <dbReference type="SAM" id="MobiDB-lite"/>
    </source>
</evidence>